<keyword evidence="5" id="KW-0689">Ribosomal protein</keyword>
<dbReference type="PROSITE" id="PS00996">
    <property type="entry name" value="RIBOSOMAL_S21E"/>
    <property type="match status" value="1"/>
</dbReference>
<protein>
    <recommendedName>
        <fullName evidence="7">Derlin</fullName>
    </recommendedName>
</protein>
<comment type="similarity">
    <text evidence="3">Belongs to the eukaryotic ribosomal protein eS21 family.</text>
</comment>
<dbReference type="InterPro" id="IPR038579">
    <property type="entry name" value="Ribosomal_eS21_sf"/>
</dbReference>
<dbReference type="GO" id="GO:0022626">
    <property type="term" value="C:cytosolic ribosome"/>
    <property type="evidence" value="ECO:0007669"/>
    <property type="project" value="UniProtKB-ARBA"/>
</dbReference>
<dbReference type="AlphaFoldDB" id="A0A1I7WVQ0"/>
<dbReference type="GO" id="GO:1990904">
    <property type="term" value="C:ribonucleoprotein complex"/>
    <property type="evidence" value="ECO:0007669"/>
    <property type="project" value="UniProtKB-KW"/>
</dbReference>
<dbReference type="InterPro" id="IPR001931">
    <property type="entry name" value="Ribosomal_eS21"/>
</dbReference>
<keyword evidence="4 7" id="KW-0256">Endoplasmic reticulum</keyword>
<dbReference type="Proteomes" id="UP000095283">
    <property type="component" value="Unplaced"/>
</dbReference>
<dbReference type="GO" id="GO:0006412">
    <property type="term" value="P:translation"/>
    <property type="evidence" value="ECO:0007669"/>
    <property type="project" value="InterPro"/>
</dbReference>
<dbReference type="InterPro" id="IPR018279">
    <property type="entry name" value="Ribosomal_eS21_CS"/>
</dbReference>
<dbReference type="WBParaSite" id="Hba_09213">
    <property type="protein sequence ID" value="Hba_09213"/>
    <property type="gene ID" value="Hba_09213"/>
</dbReference>
<dbReference type="Gene3D" id="3.30.1230.20">
    <property type="match status" value="1"/>
</dbReference>
<dbReference type="FunFam" id="3.30.1230.20:FF:000001">
    <property type="entry name" value="40S ribosomal protein S21"/>
    <property type="match status" value="1"/>
</dbReference>
<dbReference type="GO" id="GO:0003735">
    <property type="term" value="F:structural constituent of ribosome"/>
    <property type="evidence" value="ECO:0007669"/>
    <property type="project" value="InterPro"/>
</dbReference>
<evidence type="ECO:0000256" key="2">
    <source>
        <dbReference type="ARBA" id="ARBA00004514"/>
    </source>
</evidence>
<accession>A0A1I7WVQ0</accession>
<proteinExistence type="inferred from homology"/>
<evidence type="ECO:0000256" key="3">
    <source>
        <dbReference type="ARBA" id="ARBA00010228"/>
    </source>
</evidence>
<dbReference type="Pfam" id="PF01249">
    <property type="entry name" value="Ribosomal_S21e"/>
    <property type="match status" value="1"/>
</dbReference>
<dbReference type="GO" id="GO:0005789">
    <property type="term" value="C:endoplasmic reticulum membrane"/>
    <property type="evidence" value="ECO:0007669"/>
    <property type="project" value="UniProtKB-SubCell"/>
</dbReference>
<evidence type="ECO:0000256" key="1">
    <source>
        <dbReference type="ARBA" id="ARBA00004427"/>
    </source>
</evidence>
<evidence type="ECO:0000313" key="9">
    <source>
        <dbReference type="WBParaSite" id="Hba_09213"/>
    </source>
</evidence>
<organism evidence="8 9">
    <name type="scientific">Heterorhabditis bacteriophora</name>
    <name type="common">Entomopathogenic nematode worm</name>
    <dbReference type="NCBI Taxonomy" id="37862"/>
    <lineage>
        <taxon>Eukaryota</taxon>
        <taxon>Metazoa</taxon>
        <taxon>Ecdysozoa</taxon>
        <taxon>Nematoda</taxon>
        <taxon>Chromadorea</taxon>
        <taxon>Rhabditida</taxon>
        <taxon>Rhabditina</taxon>
        <taxon>Rhabditomorpha</taxon>
        <taxon>Strongyloidea</taxon>
        <taxon>Heterorhabditidae</taxon>
        <taxon>Heterorhabditis</taxon>
    </lineage>
</organism>
<name>A0A1I7WVQ0_HETBA</name>
<comment type="function">
    <text evidence="7">May be involved in the degradation of misfolded endoplasmic reticulum (ER) luminal proteins.</text>
</comment>
<evidence type="ECO:0000256" key="4">
    <source>
        <dbReference type="ARBA" id="ARBA00022824"/>
    </source>
</evidence>
<evidence type="ECO:0000256" key="5">
    <source>
        <dbReference type="ARBA" id="ARBA00022980"/>
    </source>
</evidence>
<comment type="similarity">
    <text evidence="7">Belongs to the derlin family.</text>
</comment>
<keyword evidence="8" id="KW-1185">Reference proteome</keyword>
<evidence type="ECO:0000313" key="8">
    <source>
        <dbReference type="Proteomes" id="UP000095283"/>
    </source>
</evidence>
<sequence length="186" mass="21313">MLYEHHQLIHVDYDVTTYPRCGCVAYTYIRTGNNERSHMDIFWRLFSSLIFYPVSPQTGFHWLLMLYFLYNYSKSIETGVFSGRPADYLYMLIVNWLICSVKMQNDAGETVELYVPRKCSSSSRLIGPKDHASVQIDIVDVDPVTGRMLAGKASRYAICGALRRQGESDDALLRLAQRDGIIPKNL</sequence>
<keyword evidence="6" id="KW-0687">Ribonucleoprotein</keyword>
<reference evidence="9" key="1">
    <citation type="submission" date="2016-11" db="UniProtKB">
        <authorList>
            <consortium name="WormBaseParasite"/>
        </authorList>
    </citation>
    <scope>IDENTIFICATION</scope>
</reference>
<comment type="subcellular location">
    <subcellularLocation>
        <location evidence="2">Cytoplasm</location>
        <location evidence="2">Cytosol</location>
    </subcellularLocation>
    <subcellularLocation>
        <location evidence="7">Endoplasmic reticulum membrane</location>
        <topology evidence="7">Multi-pass membrane protein</topology>
    </subcellularLocation>
    <subcellularLocation>
        <location evidence="1">Rough endoplasmic reticulum</location>
    </subcellularLocation>
</comment>
<dbReference type="PANTHER" id="PTHR10442">
    <property type="entry name" value="40S RIBOSOMAL PROTEIN S21"/>
    <property type="match status" value="1"/>
</dbReference>
<evidence type="ECO:0000256" key="7">
    <source>
        <dbReference type="RuleBase" id="RU363059"/>
    </source>
</evidence>
<evidence type="ECO:0000256" key="6">
    <source>
        <dbReference type="ARBA" id="ARBA00023274"/>
    </source>
</evidence>
<dbReference type="GO" id="GO:0005791">
    <property type="term" value="C:rough endoplasmic reticulum"/>
    <property type="evidence" value="ECO:0007669"/>
    <property type="project" value="UniProtKB-SubCell"/>
</dbReference>
<dbReference type="Pfam" id="PF04511">
    <property type="entry name" value="DER1"/>
    <property type="match status" value="1"/>
</dbReference>
<dbReference type="InterPro" id="IPR007599">
    <property type="entry name" value="DER1"/>
</dbReference>